<protein>
    <submittedName>
        <fullName evidence="2">Uncharacterized protein</fullName>
    </submittedName>
</protein>
<name>A0A1V6XPD9_PENNA</name>
<feature type="region of interest" description="Disordered" evidence="1">
    <location>
        <begin position="174"/>
        <end position="264"/>
    </location>
</feature>
<dbReference type="AlphaFoldDB" id="A0A1V6XPD9"/>
<dbReference type="Proteomes" id="UP000191691">
    <property type="component" value="Unassembled WGS sequence"/>
</dbReference>
<feature type="compositionally biased region" description="Low complexity" evidence="1">
    <location>
        <begin position="190"/>
        <end position="211"/>
    </location>
</feature>
<dbReference type="EMBL" id="MOOB01000063">
    <property type="protein sequence ID" value="OQE77022.1"/>
    <property type="molecule type" value="Genomic_DNA"/>
</dbReference>
<comment type="caution">
    <text evidence="2">The sequence shown here is derived from an EMBL/GenBank/DDBJ whole genome shotgun (WGS) entry which is preliminary data.</text>
</comment>
<proteinExistence type="predicted"/>
<feature type="region of interest" description="Disordered" evidence="1">
    <location>
        <begin position="280"/>
        <end position="309"/>
    </location>
</feature>
<evidence type="ECO:0000313" key="2">
    <source>
        <dbReference type="EMBL" id="OQE77022.1"/>
    </source>
</evidence>
<gene>
    <name evidence="2" type="ORF">PENNAL_c0063G07932</name>
</gene>
<feature type="compositionally biased region" description="Basic and acidic residues" evidence="1">
    <location>
        <begin position="283"/>
        <end position="292"/>
    </location>
</feature>
<organism evidence="2 3">
    <name type="scientific">Penicillium nalgiovense</name>
    <dbReference type="NCBI Taxonomy" id="60175"/>
    <lineage>
        <taxon>Eukaryota</taxon>
        <taxon>Fungi</taxon>
        <taxon>Dikarya</taxon>
        <taxon>Ascomycota</taxon>
        <taxon>Pezizomycotina</taxon>
        <taxon>Eurotiomycetes</taxon>
        <taxon>Eurotiomycetidae</taxon>
        <taxon>Eurotiales</taxon>
        <taxon>Aspergillaceae</taxon>
        <taxon>Penicillium</taxon>
    </lineage>
</organism>
<accession>A0A1V6XPD9</accession>
<reference evidence="3" key="1">
    <citation type="journal article" date="2017" name="Nat. Microbiol.">
        <title>Global analysis of biosynthetic gene clusters reveals vast potential of secondary metabolite production in Penicillium species.</title>
        <authorList>
            <person name="Nielsen J.C."/>
            <person name="Grijseels S."/>
            <person name="Prigent S."/>
            <person name="Ji B."/>
            <person name="Dainat J."/>
            <person name="Nielsen K.F."/>
            <person name="Frisvad J.C."/>
            <person name="Workman M."/>
            <person name="Nielsen J."/>
        </authorList>
    </citation>
    <scope>NUCLEOTIDE SEQUENCE [LARGE SCALE GENOMIC DNA]</scope>
    <source>
        <strain evidence="3">IBT 13039</strain>
    </source>
</reference>
<evidence type="ECO:0000256" key="1">
    <source>
        <dbReference type="SAM" id="MobiDB-lite"/>
    </source>
</evidence>
<sequence length="446" mass="46788">MILFEKRPQKRGIASESGLQLAFREYFHPRIRRSSVYPHRLDNHVKQHVASQNQASVRLEDLVFTKCSIESLTHRLPEHTAVLIEIGSDALMRDQYTPGISLDTGCLGVMAIVAVAMAWHEGTYPSSIDMGVAMSHFARGHLRAKCPAALAIMGLVQLCRADGTLAESFEPPAARRNHQAPAGQNLPPQGNAGRGAADNAAGPGNAGPAVEEPGRRAANDGPGADQAAPGPANAAPGPVDAAPGPVDAAPGPADAGHKALTRRNMTYDPSIEIAYTPVDTDADEARKRDKVVDSPNSLLDSPPSPSVKIIRTPSPTPPTAMMATSNAAANANATHAVQLPRALMNQKGLIQHTSAFAPVATIAPPASSAPSICEHGNAGLRTQSLAKRVASTCVVTANARLGTQHASIISRTCFMDLESRSNRCGGATIGSWRIITEGDMASLLNT</sequence>
<feature type="compositionally biased region" description="Low complexity" evidence="1">
    <location>
        <begin position="219"/>
        <end position="254"/>
    </location>
</feature>
<keyword evidence="3" id="KW-1185">Reference proteome</keyword>
<evidence type="ECO:0000313" key="3">
    <source>
        <dbReference type="Proteomes" id="UP000191691"/>
    </source>
</evidence>